<protein>
    <recommendedName>
        <fullName evidence="2">CRAL-TRIO domain-containing protein</fullName>
    </recommendedName>
</protein>
<dbReference type="EMBL" id="BEGY01000007">
    <property type="protein sequence ID" value="GAX74409.1"/>
    <property type="molecule type" value="Genomic_DNA"/>
</dbReference>
<dbReference type="SMART" id="SM00516">
    <property type="entry name" value="SEC14"/>
    <property type="match status" value="1"/>
</dbReference>
<dbReference type="InterPro" id="IPR036865">
    <property type="entry name" value="CRAL-TRIO_dom_sf"/>
</dbReference>
<dbReference type="PANTHER" id="PTHR45824">
    <property type="entry name" value="GH16843P"/>
    <property type="match status" value="1"/>
</dbReference>
<dbReference type="Gene3D" id="3.40.525.10">
    <property type="entry name" value="CRAL-TRIO lipid binding domain"/>
    <property type="match status" value="1"/>
</dbReference>
<dbReference type="Proteomes" id="UP000232323">
    <property type="component" value="Unassembled WGS sequence"/>
</dbReference>
<organism evidence="3 4">
    <name type="scientific">Chlamydomonas eustigma</name>
    <dbReference type="NCBI Taxonomy" id="1157962"/>
    <lineage>
        <taxon>Eukaryota</taxon>
        <taxon>Viridiplantae</taxon>
        <taxon>Chlorophyta</taxon>
        <taxon>core chlorophytes</taxon>
        <taxon>Chlorophyceae</taxon>
        <taxon>CS clade</taxon>
        <taxon>Chlamydomonadales</taxon>
        <taxon>Chlamydomonadaceae</taxon>
        <taxon>Chlamydomonas</taxon>
    </lineage>
</organism>
<dbReference type="OrthoDB" id="75724at2759"/>
<proteinExistence type="predicted"/>
<dbReference type="PROSITE" id="PS50191">
    <property type="entry name" value="CRAL_TRIO"/>
    <property type="match status" value="1"/>
</dbReference>
<gene>
    <name evidence="3" type="ORF">CEUSTIGMA_g1857.t1</name>
</gene>
<dbReference type="Pfam" id="PF00650">
    <property type="entry name" value="CRAL_TRIO"/>
    <property type="match status" value="1"/>
</dbReference>
<evidence type="ECO:0000256" key="1">
    <source>
        <dbReference type="SAM" id="MobiDB-lite"/>
    </source>
</evidence>
<keyword evidence="4" id="KW-1185">Reference proteome</keyword>
<sequence length="328" mass="36717">MSLKNKELSSIPNENDFQPQEERTHVPQEQVLEVRSQLSALAAEVDDDTVRRFIRATGGNIPLAVKRLNTTSEWRAQVKPELMVCKACAKKPGSHYMHVVGFCKQSRPLVLSCAALAQNRVHDDNKEHLIQCFESAVKCMSPGVEQWVWICDFHGFGLSDVMNPGIAKTFLDLSGSHYPERLGLFLGVDPPSVFSMLWRAIQSFIDPKTYKKIKFIPYDVVSPQSKLKAELERWFDAETVAWLLADMAENRDKAKIKSKVYNFSAVHKAASMGQLLSDVPSPMTTAATTANGFPPSTVHDSRGTRQLLKRFESCPRILEPQATAVLNT</sequence>
<evidence type="ECO:0000313" key="3">
    <source>
        <dbReference type="EMBL" id="GAX74409.1"/>
    </source>
</evidence>
<dbReference type="InterPro" id="IPR052578">
    <property type="entry name" value="PI_Transfer_CRAL-TRIO"/>
</dbReference>
<feature type="region of interest" description="Disordered" evidence="1">
    <location>
        <begin position="1"/>
        <end position="24"/>
    </location>
</feature>
<accession>A0A250WUM0</accession>
<dbReference type="AlphaFoldDB" id="A0A250WUM0"/>
<dbReference type="SUPFAM" id="SSF46938">
    <property type="entry name" value="CRAL/TRIO N-terminal domain"/>
    <property type="match status" value="1"/>
</dbReference>
<evidence type="ECO:0000259" key="2">
    <source>
        <dbReference type="PROSITE" id="PS50191"/>
    </source>
</evidence>
<comment type="caution">
    <text evidence="3">The sequence shown here is derived from an EMBL/GenBank/DDBJ whole genome shotgun (WGS) entry which is preliminary data.</text>
</comment>
<dbReference type="CDD" id="cd00170">
    <property type="entry name" value="SEC14"/>
    <property type="match status" value="1"/>
</dbReference>
<name>A0A250WUM0_9CHLO</name>
<evidence type="ECO:0000313" key="4">
    <source>
        <dbReference type="Proteomes" id="UP000232323"/>
    </source>
</evidence>
<dbReference type="SUPFAM" id="SSF52087">
    <property type="entry name" value="CRAL/TRIO domain"/>
    <property type="match status" value="1"/>
</dbReference>
<feature type="domain" description="CRAL-TRIO" evidence="2">
    <location>
        <begin position="99"/>
        <end position="252"/>
    </location>
</feature>
<reference evidence="3 4" key="1">
    <citation type="submission" date="2017-08" db="EMBL/GenBank/DDBJ databases">
        <title>Acidophilic green algal genome provides insights into adaptation to an acidic environment.</title>
        <authorList>
            <person name="Hirooka S."/>
            <person name="Hirose Y."/>
            <person name="Kanesaki Y."/>
            <person name="Higuchi S."/>
            <person name="Fujiwara T."/>
            <person name="Onuma R."/>
            <person name="Era A."/>
            <person name="Ohbayashi R."/>
            <person name="Uzuka A."/>
            <person name="Nozaki H."/>
            <person name="Yoshikawa H."/>
            <person name="Miyagishima S.Y."/>
        </authorList>
    </citation>
    <scope>NUCLEOTIDE SEQUENCE [LARGE SCALE GENOMIC DNA]</scope>
    <source>
        <strain evidence="3 4">NIES-2499</strain>
    </source>
</reference>
<dbReference type="InterPro" id="IPR001251">
    <property type="entry name" value="CRAL-TRIO_dom"/>
</dbReference>
<dbReference type="PANTHER" id="PTHR45824:SF29">
    <property type="entry name" value="GH16843P"/>
    <property type="match status" value="1"/>
</dbReference>
<dbReference type="InterPro" id="IPR036273">
    <property type="entry name" value="CRAL/TRIO_N_dom_sf"/>
</dbReference>
<dbReference type="GO" id="GO:0008526">
    <property type="term" value="F:phosphatidylinositol transfer activity"/>
    <property type="evidence" value="ECO:0007669"/>
    <property type="project" value="TreeGrafter"/>
</dbReference>
<feature type="compositionally biased region" description="Polar residues" evidence="1">
    <location>
        <begin position="8"/>
        <end position="18"/>
    </location>
</feature>